<reference evidence="2" key="1">
    <citation type="journal article" date="2018" name="Nat. Microbiol.">
        <title>Leveraging single-cell genomics to expand the fungal tree of life.</title>
        <authorList>
            <person name="Ahrendt S.R."/>
            <person name="Quandt C.A."/>
            <person name="Ciobanu D."/>
            <person name="Clum A."/>
            <person name="Salamov A."/>
            <person name="Andreopoulos B."/>
            <person name="Cheng J.F."/>
            <person name="Woyke T."/>
            <person name="Pelin A."/>
            <person name="Henrissat B."/>
            <person name="Reynolds N.K."/>
            <person name="Benny G.L."/>
            <person name="Smith M.E."/>
            <person name="James T.Y."/>
            <person name="Grigoriev I.V."/>
        </authorList>
    </citation>
    <scope>NUCLEOTIDE SEQUENCE [LARGE SCALE GENOMIC DNA]</scope>
    <source>
        <strain evidence="2">RSA 1356</strain>
    </source>
</reference>
<evidence type="ECO:0000313" key="1">
    <source>
        <dbReference type="EMBL" id="RKP07132.1"/>
    </source>
</evidence>
<accession>A0A4P9XMV0</accession>
<protein>
    <submittedName>
        <fullName evidence="1">Uncharacterized protein</fullName>
    </submittedName>
</protein>
<gene>
    <name evidence="1" type="ORF">THASP1DRAFT_24660</name>
</gene>
<proteinExistence type="predicted"/>
<sequence>MNANQSPRTCQQWTAQATTLLSKIDRNEPMTAGQALATLNDAAMACEQAHRLDTSSADCLYRWGRAHLLASERAGNQADASWRLARLSGAVWAFEQALVRDSQHVGALLGLARACAAEADLLSAGGDSPTTTAALDMALGRSADAYRRAYAAQLAYKAIVGRSPPSTPVDESPLGAALHAAEEASASADEDVTSADALVNTVVALAGVLSRMAELCADRDERIWAQAADSLYAQADELLGRAAVEVPECYAELMAERAEVQADAAKTFAARRDITEPTLFVRALGTFQQAIAAAVDESGMAPADLYFDLGDLYHHIADARLTETDAYVECCDSEEDAVAVRENALRTVILPYFAHAREAYRQGVRAAPGNAVMQERLGDACFVGACVALNDAEERHLLAEAEHWYRSAWAADAEDDEVVARLAQVCHRQQRAGECAALLLQWSALGGGLQDLKHEDNVFLPEFVAQAAVIYHGWMSLPHPSPRHHPSCRSFLARSVHAVLVRPPCQSALSPTARVLFRRFYILRLHDNFATTISAVWPVHRSALLGPLATKQRRIPMHGRTGGARTTNGRVGDERVIGTGTHVHIQSAFDNLCTRARPQLFLLVGRQPVSLFVRSPHDDTTINTLTAGRYMAPATLLAG</sequence>
<dbReference type="Gene3D" id="1.25.40.10">
    <property type="entry name" value="Tetratricopeptide repeat domain"/>
    <property type="match status" value="1"/>
</dbReference>
<evidence type="ECO:0000313" key="2">
    <source>
        <dbReference type="Proteomes" id="UP000271241"/>
    </source>
</evidence>
<name>A0A4P9XMV0_9FUNG</name>
<dbReference type="EMBL" id="KZ992761">
    <property type="protein sequence ID" value="RKP07132.1"/>
    <property type="molecule type" value="Genomic_DNA"/>
</dbReference>
<keyword evidence="2" id="KW-1185">Reference proteome</keyword>
<dbReference type="InterPro" id="IPR011990">
    <property type="entry name" value="TPR-like_helical_dom_sf"/>
</dbReference>
<dbReference type="OrthoDB" id="5579753at2759"/>
<dbReference type="SUPFAM" id="SSF48452">
    <property type="entry name" value="TPR-like"/>
    <property type="match status" value="1"/>
</dbReference>
<organism evidence="1 2">
    <name type="scientific">Thamnocephalis sphaerospora</name>
    <dbReference type="NCBI Taxonomy" id="78915"/>
    <lineage>
        <taxon>Eukaryota</taxon>
        <taxon>Fungi</taxon>
        <taxon>Fungi incertae sedis</taxon>
        <taxon>Zoopagomycota</taxon>
        <taxon>Zoopagomycotina</taxon>
        <taxon>Zoopagomycetes</taxon>
        <taxon>Zoopagales</taxon>
        <taxon>Sigmoideomycetaceae</taxon>
        <taxon>Thamnocephalis</taxon>
    </lineage>
</organism>
<dbReference type="AlphaFoldDB" id="A0A4P9XMV0"/>
<dbReference type="Proteomes" id="UP000271241">
    <property type="component" value="Unassembled WGS sequence"/>
</dbReference>